<name>A0A0F8ZLU8_9ZZZZ</name>
<comment type="caution">
    <text evidence="1">The sequence shown here is derived from an EMBL/GenBank/DDBJ whole genome shotgun (WGS) entry which is preliminary data.</text>
</comment>
<organism evidence="1">
    <name type="scientific">marine sediment metagenome</name>
    <dbReference type="NCBI Taxonomy" id="412755"/>
    <lineage>
        <taxon>unclassified sequences</taxon>
        <taxon>metagenomes</taxon>
        <taxon>ecological metagenomes</taxon>
    </lineage>
</organism>
<accession>A0A0F8ZLU8</accession>
<protein>
    <submittedName>
        <fullName evidence="1">Uncharacterized protein</fullName>
    </submittedName>
</protein>
<sequence length="164" mass="18358">MQEQGRSIWLVSEAHRLFGRLYTRFKVSSMALGRVWISPIIQPITDLDKLAKRPIAYEEIAAYTVTGTGTFRVYTCPEGLRQHIQIMRVQVRTGTWTYDQVSIVRGGVTVQVHSFGAATAIPALWEPNVPFILDEADGIEVQVDGYSGSGDLRLSLLLEEEDAF</sequence>
<reference evidence="1" key="1">
    <citation type="journal article" date="2015" name="Nature">
        <title>Complex archaea that bridge the gap between prokaryotes and eukaryotes.</title>
        <authorList>
            <person name="Spang A."/>
            <person name="Saw J.H."/>
            <person name="Jorgensen S.L."/>
            <person name="Zaremba-Niedzwiedzka K."/>
            <person name="Martijn J."/>
            <person name="Lind A.E."/>
            <person name="van Eijk R."/>
            <person name="Schleper C."/>
            <person name="Guy L."/>
            <person name="Ettema T.J."/>
        </authorList>
    </citation>
    <scope>NUCLEOTIDE SEQUENCE</scope>
</reference>
<evidence type="ECO:0000313" key="1">
    <source>
        <dbReference type="EMBL" id="KKK87000.1"/>
    </source>
</evidence>
<proteinExistence type="predicted"/>
<dbReference type="EMBL" id="LAZR01050596">
    <property type="protein sequence ID" value="KKK87000.1"/>
    <property type="molecule type" value="Genomic_DNA"/>
</dbReference>
<dbReference type="AlphaFoldDB" id="A0A0F8ZLU8"/>
<gene>
    <name evidence="1" type="ORF">LCGC14_2757610</name>
</gene>